<dbReference type="KEGG" id="mri:Mal4_52250"/>
<name>A0A517ZEH1_9PLAN</name>
<reference evidence="1 2" key="1">
    <citation type="submission" date="2019-02" db="EMBL/GenBank/DDBJ databases">
        <title>Deep-cultivation of Planctomycetes and their phenomic and genomic characterization uncovers novel biology.</title>
        <authorList>
            <person name="Wiegand S."/>
            <person name="Jogler M."/>
            <person name="Boedeker C."/>
            <person name="Pinto D."/>
            <person name="Vollmers J."/>
            <person name="Rivas-Marin E."/>
            <person name="Kohn T."/>
            <person name="Peeters S.H."/>
            <person name="Heuer A."/>
            <person name="Rast P."/>
            <person name="Oberbeckmann S."/>
            <person name="Bunk B."/>
            <person name="Jeske O."/>
            <person name="Meyerdierks A."/>
            <person name="Storesund J.E."/>
            <person name="Kallscheuer N."/>
            <person name="Luecker S."/>
            <person name="Lage O.M."/>
            <person name="Pohl T."/>
            <person name="Merkel B.J."/>
            <person name="Hornburger P."/>
            <person name="Mueller R.-W."/>
            <person name="Bruemmer F."/>
            <person name="Labrenz M."/>
            <person name="Spormann A.M."/>
            <person name="Op den Camp H."/>
            <person name="Overmann J."/>
            <person name="Amann R."/>
            <person name="Jetten M.S.M."/>
            <person name="Mascher T."/>
            <person name="Medema M.H."/>
            <person name="Devos D.P."/>
            <person name="Kaster A.-K."/>
            <person name="Ovreas L."/>
            <person name="Rohde M."/>
            <person name="Galperin M.Y."/>
            <person name="Jogler C."/>
        </authorList>
    </citation>
    <scope>NUCLEOTIDE SEQUENCE [LARGE SCALE GENOMIC DNA]</scope>
    <source>
        <strain evidence="1 2">Mal4</strain>
    </source>
</reference>
<dbReference type="OrthoDB" id="224989at2"/>
<sequence>MPLLRLLIIAALLATITSTLRVYPHQIAYFNEAAGGPQNGHHHLLGSSVDWNQDLLLCHELAAAQGCTQIHYAGRTTWPVEEVFSGWSRWNERDPLHHDADSMTVVSRTWLSRYRNRTDTGDRPELQVEPLPLPSLWRVVRVDDAEKRHGLKKGK</sequence>
<dbReference type="AlphaFoldDB" id="A0A517ZEH1"/>
<keyword evidence="2" id="KW-1185">Reference proteome</keyword>
<proteinExistence type="predicted"/>
<accession>A0A517ZEH1</accession>
<evidence type="ECO:0000313" key="1">
    <source>
        <dbReference type="EMBL" id="QDU40862.1"/>
    </source>
</evidence>
<dbReference type="RefSeq" id="WP_145372108.1">
    <property type="nucleotide sequence ID" value="NZ_CP036275.1"/>
</dbReference>
<dbReference type="EMBL" id="CP036275">
    <property type="protein sequence ID" value="QDU40862.1"/>
    <property type="molecule type" value="Genomic_DNA"/>
</dbReference>
<gene>
    <name evidence="1" type="ORF">Mal4_52250</name>
</gene>
<protein>
    <submittedName>
        <fullName evidence="1">Uncharacterized protein</fullName>
    </submittedName>
</protein>
<evidence type="ECO:0000313" key="2">
    <source>
        <dbReference type="Proteomes" id="UP000320496"/>
    </source>
</evidence>
<dbReference type="Proteomes" id="UP000320496">
    <property type="component" value="Chromosome"/>
</dbReference>
<organism evidence="1 2">
    <name type="scientific">Maioricimonas rarisocia</name>
    <dbReference type="NCBI Taxonomy" id="2528026"/>
    <lineage>
        <taxon>Bacteria</taxon>
        <taxon>Pseudomonadati</taxon>
        <taxon>Planctomycetota</taxon>
        <taxon>Planctomycetia</taxon>
        <taxon>Planctomycetales</taxon>
        <taxon>Planctomycetaceae</taxon>
        <taxon>Maioricimonas</taxon>
    </lineage>
</organism>